<dbReference type="PANTHER" id="PTHR10067:SF9">
    <property type="entry name" value="PHOSPHATIDYLSERINE DECARBOXYLASE FAMILY PROTEIN (AFU_ORTHOLOGUE AFUA_7G01730)"/>
    <property type="match status" value="1"/>
</dbReference>
<dbReference type="GO" id="GO:0005739">
    <property type="term" value="C:mitochondrion"/>
    <property type="evidence" value="ECO:0007669"/>
    <property type="project" value="TreeGrafter"/>
</dbReference>
<evidence type="ECO:0000256" key="2">
    <source>
        <dbReference type="ARBA" id="ARBA00023239"/>
    </source>
</evidence>
<reference evidence="4" key="2">
    <citation type="journal article" date="2023" name="IMA Fungus">
        <title>Comparative genomic study of the Penicillium genus elucidates a diverse pangenome and 15 lateral gene transfer events.</title>
        <authorList>
            <person name="Petersen C."/>
            <person name="Sorensen T."/>
            <person name="Nielsen M.R."/>
            <person name="Sondergaard T.E."/>
            <person name="Sorensen J.L."/>
            <person name="Fitzpatrick D.A."/>
            <person name="Frisvad J.C."/>
            <person name="Nielsen K.L."/>
        </authorList>
    </citation>
    <scope>NUCLEOTIDE SEQUENCE</scope>
    <source>
        <strain evidence="4">IBT 30069</strain>
    </source>
</reference>
<evidence type="ECO:0000313" key="4">
    <source>
        <dbReference type="EMBL" id="KAJ5106689.1"/>
    </source>
</evidence>
<evidence type="ECO:0000259" key="3">
    <source>
        <dbReference type="Pfam" id="PF12588"/>
    </source>
</evidence>
<dbReference type="AlphaFoldDB" id="A0A9W9FUL3"/>
<dbReference type="InterPro" id="IPR022237">
    <property type="entry name" value="PsiD-like"/>
</dbReference>
<comment type="caution">
    <text evidence="4">The sequence shown here is derived from an EMBL/GenBank/DDBJ whole genome shotgun (WGS) entry which is preliminary data.</text>
</comment>
<sequence length="425" mass="46903">MNRVNTAVYSRKLWRRLSKESVEDEDPVAWVWDIVTEASDKPQELHPTLQEFGNLIETNDRIGLLFDSMFQQSHSTKSHGSGNQAKIQDYQHMLQIFNLIISHAPPFHSKGVQIGLPMAALLRDYMATPSGFAAFLDPEVNAIFHRVLNAWGDFLQTPESAATLDDPSTGWFSNSSLTALAASGNTNGTTYRFDEIFECNPNAPYHGFRSWDDFFTRKFREGMRPIAGEDDDNIVVGACEAEPTQLARDVKARDTFWMKGRTYSLDQMLGTDYSSEFVGGTIYQGLLSAFNYHRWHAPVSGTIVKTYTIQGTYFSTPGAIDDGNGRLVNYPAYNSAMSTRSVTLINADNPAIGLIAFIAVGMVEVSSCEVTVKEGQHVKKGDEIGMFHYGGSTHCLIFKKGVNITGFPEGAGNVAVGSQFAVISP</sequence>
<keyword evidence="2" id="KW-0456">Lyase</keyword>
<proteinExistence type="predicted"/>
<dbReference type="Pfam" id="PF02666">
    <property type="entry name" value="PS_Dcarbxylase"/>
    <property type="match status" value="1"/>
</dbReference>
<dbReference type="GO" id="GO:0006646">
    <property type="term" value="P:phosphatidylethanolamine biosynthetic process"/>
    <property type="evidence" value="ECO:0007669"/>
    <property type="project" value="TreeGrafter"/>
</dbReference>
<dbReference type="EMBL" id="JAPQKH010000003">
    <property type="protein sequence ID" value="KAJ5106689.1"/>
    <property type="molecule type" value="Genomic_DNA"/>
</dbReference>
<dbReference type="Pfam" id="PF12588">
    <property type="entry name" value="PSDC"/>
    <property type="match status" value="1"/>
</dbReference>
<evidence type="ECO:0000256" key="1">
    <source>
        <dbReference type="ARBA" id="ARBA00022793"/>
    </source>
</evidence>
<dbReference type="OrthoDB" id="5973539at2759"/>
<gene>
    <name evidence="4" type="ORF">N7456_003364</name>
</gene>
<keyword evidence="1" id="KW-0210">Decarboxylase</keyword>
<keyword evidence="5" id="KW-1185">Reference proteome</keyword>
<organism evidence="4 5">
    <name type="scientific">Penicillium angulare</name>
    <dbReference type="NCBI Taxonomy" id="116970"/>
    <lineage>
        <taxon>Eukaryota</taxon>
        <taxon>Fungi</taxon>
        <taxon>Dikarya</taxon>
        <taxon>Ascomycota</taxon>
        <taxon>Pezizomycotina</taxon>
        <taxon>Eurotiomycetes</taxon>
        <taxon>Eurotiomycetidae</taxon>
        <taxon>Eurotiales</taxon>
        <taxon>Aspergillaceae</taxon>
        <taxon>Penicillium</taxon>
    </lineage>
</organism>
<dbReference type="InterPro" id="IPR003817">
    <property type="entry name" value="PS_Dcarbxylase"/>
</dbReference>
<accession>A0A9W9FUL3</accession>
<name>A0A9W9FUL3_9EURO</name>
<reference evidence="4" key="1">
    <citation type="submission" date="2022-11" db="EMBL/GenBank/DDBJ databases">
        <authorList>
            <person name="Petersen C."/>
        </authorList>
    </citation>
    <scope>NUCLEOTIDE SEQUENCE</scope>
    <source>
        <strain evidence="4">IBT 30069</strain>
    </source>
</reference>
<dbReference type="Proteomes" id="UP001149165">
    <property type="component" value="Unassembled WGS sequence"/>
</dbReference>
<evidence type="ECO:0000313" key="5">
    <source>
        <dbReference type="Proteomes" id="UP001149165"/>
    </source>
</evidence>
<protein>
    <submittedName>
        <fullName evidence="4">Phophatidylserine decarboxylase-domain-containing protein</fullName>
    </submittedName>
</protein>
<dbReference type="PANTHER" id="PTHR10067">
    <property type="entry name" value="PHOSPHATIDYLSERINE DECARBOXYLASE"/>
    <property type="match status" value="1"/>
</dbReference>
<dbReference type="GO" id="GO:0004609">
    <property type="term" value="F:phosphatidylserine decarboxylase activity"/>
    <property type="evidence" value="ECO:0007669"/>
    <property type="project" value="InterPro"/>
</dbReference>
<feature type="domain" description="L-tryptophan decarboxylase PsiD-like" evidence="3">
    <location>
        <begin position="46"/>
        <end position="179"/>
    </location>
</feature>